<dbReference type="EC" id="3.4.19.12" evidence="2"/>
<dbReference type="SUPFAM" id="SSF54001">
    <property type="entry name" value="Cysteine proteinases"/>
    <property type="match status" value="1"/>
</dbReference>
<comment type="catalytic activity">
    <reaction evidence="1">
        <text>Thiol-dependent hydrolysis of ester, thioester, amide, peptide and isopeptide bonds formed by the C-terminal Gly of ubiquitin (a 76-residue protein attached to proteins as an intracellular targeting signal).</text>
        <dbReference type="EC" id="3.4.19.12"/>
    </reaction>
</comment>
<keyword evidence="9" id="KW-1185">Reference proteome</keyword>
<dbReference type="AlphaFoldDB" id="Q22S75"/>
<dbReference type="EMBL" id="GG662845">
    <property type="protein sequence ID" value="EAR87897.2"/>
    <property type="molecule type" value="Genomic_DNA"/>
</dbReference>
<keyword evidence="5" id="KW-0378">Hydrolase</keyword>
<dbReference type="Proteomes" id="UP000009168">
    <property type="component" value="Unassembled WGS sequence"/>
</dbReference>
<sequence length="1162" mass="136497">MEQKISIFGRSYSLQFFEEVISNQQARQIILQASQRGTSPNFDIQKMRRTVDQRIESLVEIGTFQHFLKKEAYQQEKTEAYELVAKKFPIQLVVRGDGNCFYRSFIVNYIFKIVFYQLKEELFQFIAKIWNFKQLSIQFEFNQVQINSDEFKILAIRFLFDAFMKKASNQMNVISFIQTYNNQPEVDVSFVVICRNFINKCFKLNKRNPSKIGFIEEQDLQEIPVLLQTYGSEAQNTIIPLAANAFNNSVLNFQNLYRDQATKKFLTRLDIYNDLSSKNVQNQLNVDVLFTQGHYNVVFDQIFCQLHCQNILEQKKDEQKSIIQSVSDKILHMFIPNKPEQNLIHQNYQFNNGKTQNQGNQSQQIQNNNLVQENNFQSSNQNQRVSNRSLSNSQSKLSQSSSSSKLKSRSQGVKHPFEISSQNIPQNSIDFQNESKQNSNQVNFYDQNKNTSQNNKPIQSYQVTNYIYSPSINLNNNKKIQQTNSQSSQHYQNNFINDHSDSFQQTNQNKFNSNQISLPASNSHQNVFEKPKNNQNQQKQSYQSINFSHNPQTNINNNQQINQKNSYNSSSQRVKNIENLNILENQSSEIPKSNNINQNYQNQEFSFFSQVPVFQTDEQEFINTEKTKQIKTKPVLSQRNCCDICKQSKNTYDLLYVCVCQNCLYKSFLNLKEHSLQILADLFRLVKNEKFCLICFASIPYSVSIQRENLDTINLLCGNCQQQSEEPLFFIKLLKFVQENTLQLSNVAQQQKLNYQAWEQSQITKTQNQNKLSLSYLVSLFKEKIQNQSRQNVDMYRENLKCAMRNKTDAQRDSLIEFLTQTNRFKEFCFVCESISVKSFELPLQNGGSIRLCVECIHELENIYQAVVRNNGLTYLYCSLIDQMVILHMQNQNLSYYFKIKNHCYSCLEETHFPFQVSKNFQLCFNCLSNQMEYQKNDDKLVALIKKQCKQFQKCLGCFQSVNLDDSKLDRDVYLCYVCSKYNIVKDANQKCYQVLNRVHTRHFKVFEKEICDYIIDEKENVIFLTESSSENNEASAIEQEEQDLDQLKQQILDCPKCNYQELPKRLLDSIQCSCQFENDLSNKTTQISEGEKVFCLFCHNYLNNLDNNLSYQSLSAKSIIQYFDSQEIDVKYYFKRKIKLVRCSNCKHLQSIQEQYENYLF</sequence>
<dbReference type="GeneID" id="7831374"/>
<reference evidence="9" key="1">
    <citation type="journal article" date="2006" name="PLoS Biol.">
        <title>Macronuclear genome sequence of the ciliate Tetrahymena thermophila, a model eukaryote.</title>
        <authorList>
            <person name="Eisen J.A."/>
            <person name="Coyne R.S."/>
            <person name="Wu M."/>
            <person name="Wu D."/>
            <person name="Thiagarajan M."/>
            <person name="Wortman J.R."/>
            <person name="Badger J.H."/>
            <person name="Ren Q."/>
            <person name="Amedeo P."/>
            <person name="Jones K.M."/>
            <person name="Tallon L.J."/>
            <person name="Delcher A.L."/>
            <person name="Salzberg S.L."/>
            <person name="Silva J.C."/>
            <person name="Haas B.J."/>
            <person name="Majoros W.H."/>
            <person name="Farzad M."/>
            <person name="Carlton J.M."/>
            <person name="Smith R.K. Jr."/>
            <person name="Garg J."/>
            <person name="Pearlman R.E."/>
            <person name="Karrer K.M."/>
            <person name="Sun L."/>
            <person name="Manning G."/>
            <person name="Elde N.C."/>
            <person name="Turkewitz A.P."/>
            <person name="Asai D.J."/>
            <person name="Wilkes D.E."/>
            <person name="Wang Y."/>
            <person name="Cai H."/>
            <person name="Collins K."/>
            <person name="Stewart B.A."/>
            <person name="Lee S.R."/>
            <person name="Wilamowska K."/>
            <person name="Weinberg Z."/>
            <person name="Ruzzo W.L."/>
            <person name="Wloga D."/>
            <person name="Gaertig J."/>
            <person name="Frankel J."/>
            <person name="Tsao C.-C."/>
            <person name="Gorovsky M.A."/>
            <person name="Keeling P.J."/>
            <person name="Waller R.F."/>
            <person name="Patron N.J."/>
            <person name="Cherry J.M."/>
            <person name="Stover N.A."/>
            <person name="Krieger C.J."/>
            <person name="del Toro C."/>
            <person name="Ryder H.F."/>
            <person name="Williamson S.C."/>
            <person name="Barbeau R.A."/>
            <person name="Hamilton E.P."/>
            <person name="Orias E."/>
        </authorList>
    </citation>
    <scope>NUCLEOTIDE SEQUENCE [LARGE SCALE GENOMIC DNA]</scope>
    <source>
        <strain evidence="9">SB210</strain>
    </source>
</reference>
<dbReference type="GO" id="GO:0006508">
    <property type="term" value="P:proteolysis"/>
    <property type="evidence" value="ECO:0007669"/>
    <property type="project" value="UniProtKB-KW"/>
</dbReference>
<dbReference type="HOGENOM" id="CLU_284624_0_0_1"/>
<organism evidence="8 9">
    <name type="scientific">Tetrahymena thermophila (strain SB210)</name>
    <dbReference type="NCBI Taxonomy" id="312017"/>
    <lineage>
        <taxon>Eukaryota</taxon>
        <taxon>Sar</taxon>
        <taxon>Alveolata</taxon>
        <taxon>Ciliophora</taxon>
        <taxon>Intramacronucleata</taxon>
        <taxon>Oligohymenophorea</taxon>
        <taxon>Hymenostomatida</taxon>
        <taxon>Tetrahymenina</taxon>
        <taxon>Tetrahymenidae</taxon>
        <taxon>Tetrahymena</taxon>
    </lineage>
</organism>
<feature type="region of interest" description="Disordered" evidence="7">
    <location>
        <begin position="377"/>
        <end position="425"/>
    </location>
</feature>
<keyword evidence="6" id="KW-0788">Thiol protease</keyword>
<dbReference type="Gene3D" id="1.20.1300.20">
    <property type="entry name" value="Peptidase C65 Otubain, subdomain 2"/>
    <property type="match status" value="1"/>
</dbReference>
<evidence type="ECO:0000256" key="5">
    <source>
        <dbReference type="ARBA" id="ARBA00022801"/>
    </source>
</evidence>
<keyword evidence="4" id="KW-0833">Ubl conjugation pathway</keyword>
<protein>
    <recommendedName>
        <fullName evidence="2">ubiquitinyl hydrolase 1</fullName>
        <ecNumber evidence="2">3.4.19.12</ecNumber>
    </recommendedName>
</protein>
<feature type="compositionally biased region" description="Low complexity" evidence="7">
    <location>
        <begin position="377"/>
        <end position="411"/>
    </location>
</feature>
<dbReference type="Gene3D" id="3.30.200.60">
    <property type="entry name" value="Peptidase C65 Otubain, subdomain 1"/>
    <property type="match status" value="1"/>
</dbReference>
<dbReference type="InterPro" id="IPR038765">
    <property type="entry name" value="Papain-like_cys_pep_sf"/>
</dbReference>
<evidence type="ECO:0000256" key="6">
    <source>
        <dbReference type="ARBA" id="ARBA00022807"/>
    </source>
</evidence>
<gene>
    <name evidence="8" type="ORF">TTHERM_00008590</name>
</gene>
<feature type="region of interest" description="Disordered" evidence="7">
    <location>
        <begin position="481"/>
        <end position="507"/>
    </location>
</feature>
<evidence type="ECO:0000256" key="3">
    <source>
        <dbReference type="ARBA" id="ARBA00022670"/>
    </source>
</evidence>
<dbReference type="KEGG" id="tet:TTHERM_00008590"/>
<dbReference type="InParanoid" id="Q22S75"/>
<dbReference type="InterPro" id="IPR042467">
    <property type="entry name" value="Peptidase_C65_otubain_sub2"/>
</dbReference>
<dbReference type="CDD" id="cd22749">
    <property type="entry name" value="Otubain_C65"/>
    <property type="match status" value="1"/>
</dbReference>
<evidence type="ECO:0000256" key="2">
    <source>
        <dbReference type="ARBA" id="ARBA00012759"/>
    </source>
</evidence>
<accession>Q22S75</accession>
<evidence type="ECO:0000313" key="9">
    <source>
        <dbReference type="Proteomes" id="UP000009168"/>
    </source>
</evidence>
<evidence type="ECO:0000256" key="1">
    <source>
        <dbReference type="ARBA" id="ARBA00000707"/>
    </source>
</evidence>
<evidence type="ECO:0000313" key="8">
    <source>
        <dbReference type="EMBL" id="EAR87897.2"/>
    </source>
</evidence>
<evidence type="ECO:0000256" key="4">
    <source>
        <dbReference type="ARBA" id="ARBA00022786"/>
    </source>
</evidence>
<proteinExistence type="predicted"/>
<name>Q22S75_TETTS</name>
<dbReference type="OrthoDB" id="18915at2759"/>
<dbReference type="InterPro" id="IPR042468">
    <property type="entry name" value="Peptidase_C65_otubain_sub1"/>
</dbReference>
<dbReference type="GO" id="GO:0004843">
    <property type="term" value="F:cysteine-type deubiquitinase activity"/>
    <property type="evidence" value="ECO:0007669"/>
    <property type="project" value="UniProtKB-EC"/>
</dbReference>
<dbReference type="RefSeq" id="XP_001008142.2">
    <property type="nucleotide sequence ID" value="XM_001008142.3"/>
</dbReference>
<keyword evidence="3" id="KW-0645">Protease</keyword>
<evidence type="ECO:0000256" key="7">
    <source>
        <dbReference type="SAM" id="MobiDB-lite"/>
    </source>
</evidence>